<name>D3AXE9_HETP5</name>
<evidence type="ECO:0000256" key="3">
    <source>
        <dbReference type="ARBA" id="ARBA00022737"/>
    </source>
</evidence>
<dbReference type="Gene3D" id="2.10.25.10">
    <property type="entry name" value="Laminin"/>
    <property type="match status" value="2"/>
</dbReference>
<dbReference type="SMART" id="SM00179">
    <property type="entry name" value="EGF_CA"/>
    <property type="match status" value="2"/>
</dbReference>
<dbReference type="GO" id="GO:0005509">
    <property type="term" value="F:calcium ion binding"/>
    <property type="evidence" value="ECO:0007669"/>
    <property type="project" value="InterPro"/>
</dbReference>
<dbReference type="InterPro" id="IPR009030">
    <property type="entry name" value="Growth_fac_rcpt_cys_sf"/>
</dbReference>
<dbReference type="Pfam" id="PF22933">
    <property type="entry name" value="ComC_SSD"/>
    <property type="match status" value="1"/>
</dbReference>
<keyword evidence="3" id="KW-0677">Repeat</keyword>
<protein>
    <recommendedName>
        <fullName evidence="7">EGF-like domain-containing protein</fullName>
    </recommendedName>
</protein>
<comment type="caution">
    <text evidence="5">Lacks conserved residue(s) required for the propagation of feature annotation.</text>
</comment>
<dbReference type="InterPro" id="IPR049883">
    <property type="entry name" value="NOTCH1_EGF-like"/>
</dbReference>
<dbReference type="PANTHER" id="PTHR31378:SF11">
    <property type="entry name" value="CARBOHYDRATE BINDING DOMAIN-CONTAINING PROTEIN-RELATED"/>
    <property type="match status" value="1"/>
</dbReference>
<dbReference type="AlphaFoldDB" id="D3AXE9"/>
<dbReference type="InParanoid" id="D3AXE9"/>
<dbReference type="InterPro" id="IPR000152">
    <property type="entry name" value="EGF-type_Asp/Asn_hydroxyl_site"/>
</dbReference>
<evidence type="ECO:0000256" key="2">
    <source>
        <dbReference type="ARBA" id="ARBA00022729"/>
    </source>
</evidence>
<dbReference type="InterPro" id="IPR001881">
    <property type="entry name" value="EGF-like_Ca-bd_dom"/>
</dbReference>
<proteinExistence type="predicted"/>
<dbReference type="EMBL" id="ADBJ01000003">
    <property type="protein sequence ID" value="EFA86218.1"/>
    <property type="molecule type" value="Genomic_DNA"/>
</dbReference>
<dbReference type="STRING" id="670386.D3AXE9"/>
<gene>
    <name evidence="8" type="ORF">PPL_00780</name>
</gene>
<dbReference type="Proteomes" id="UP000001396">
    <property type="component" value="Unassembled WGS sequence"/>
</dbReference>
<dbReference type="SMART" id="SM00181">
    <property type="entry name" value="EGF"/>
    <property type="match status" value="4"/>
</dbReference>
<evidence type="ECO:0000313" key="8">
    <source>
        <dbReference type="EMBL" id="EFA86218.1"/>
    </source>
</evidence>
<feature type="domain" description="EGF-like" evidence="7">
    <location>
        <begin position="221"/>
        <end position="258"/>
    </location>
</feature>
<dbReference type="RefSeq" id="XP_020438323.1">
    <property type="nucleotide sequence ID" value="XM_020571800.1"/>
</dbReference>
<dbReference type="InterPro" id="IPR014756">
    <property type="entry name" value="Ig_E-set"/>
</dbReference>
<dbReference type="InterPro" id="IPR013783">
    <property type="entry name" value="Ig-like_fold"/>
</dbReference>
<keyword evidence="2 6" id="KW-0732">Signal</keyword>
<dbReference type="SUPFAM" id="SSF57184">
    <property type="entry name" value="Growth factor receptor domain"/>
    <property type="match status" value="1"/>
</dbReference>
<dbReference type="OMA" id="SSCICET"/>
<feature type="chain" id="PRO_5003040666" description="EGF-like domain-containing protein" evidence="6">
    <location>
        <begin position="18"/>
        <end position="838"/>
    </location>
</feature>
<dbReference type="InterPro" id="IPR018097">
    <property type="entry name" value="EGF_Ca-bd_CS"/>
</dbReference>
<dbReference type="InterPro" id="IPR000742">
    <property type="entry name" value="EGF"/>
</dbReference>
<dbReference type="PANTHER" id="PTHR31378">
    <property type="entry name" value="EGF-LIKE DOMAIN-CONTAINING PROTEIN-RELATED-RELATED"/>
    <property type="match status" value="1"/>
</dbReference>
<accession>D3AXE9</accession>
<dbReference type="PROSITE" id="PS50026">
    <property type="entry name" value="EGF_3"/>
    <property type="match status" value="2"/>
</dbReference>
<dbReference type="SUPFAM" id="SSF81296">
    <property type="entry name" value="E set domains"/>
    <property type="match status" value="1"/>
</dbReference>
<dbReference type="PROSITE" id="PS00022">
    <property type="entry name" value="EGF_1"/>
    <property type="match status" value="1"/>
</dbReference>
<evidence type="ECO:0000256" key="4">
    <source>
        <dbReference type="ARBA" id="ARBA00023157"/>
    </source>
</evidence>
<dbReference type="InterPro" id="IPR002909">
    <property type="entry name" value="IPT_dom"/>
</dbReference>
<sequence length="838" mass="92024">MFPIFIIFLCLILGVNSQCNPGYIVDGRTCRIQYSNYTQLQVYTCVTAQLVKPVIYLEPTTILSCLNETGPGISSNILSPVPTIFYSILCVNGSGIPYLMLSDTSKTASCRDNDKNTTTSTINMYEPLSTNYIYTQISVCKNSINGKRTMAIEQVLGPNSASMMCLSTNSPGRVEASESFKTDKDYQVTQCPICSVNGTCSKYTRQCDCKSGYTNVTCDTDIDECVVNKPCSRIATCVNLPGSYVCQCPPGYTPNGSNGCNAINYCNYENNTCATGSGVDCTDNRNGTYYCQCYRGYVRINDTVCEPAMTLFSVTQIGKQRINITSDRFGGDANRVFVMYESGSRVRYCTNITITEPNVSLQCSTGPYQVSGFWEVWLDYDKVSNELRYPLPFITKIGAPPTQGGLVIVNGVNLPKFPRLILGDILVTLSNTNSNQVRFIAPPGTGVRTLRLFNDTIENTDTLLFKYAAPNITQTNSILETGGKVFINGTNFGDDPSVITVQIGPSICKNITMLQPHTQISCDIGATPPISYLLQMNVSTVPANKFYFTTLPLPTVEFCSNNTCSNRGSCVNSSCICETGYIGSRCEQESSPIIILPGDGGEITVTVDKNTNFTISIVSVSEMDLDTVADGYNLTGAKWNLENDVANRWDFYLTLPNNATINSTFQYFINDTDVQFGDQLLHMAEKTLKLSISIALWPFASRVNTLRVVIKSNMLSESLNPNGCTGKSVGTGSNNSTTTDSTKNQYQWTTLSGQDNGMIARIVNQAIVDGRSIVANIQEQLANDFIEYSMSVPYFEESVLFDPDYSVFLKVKDNSDDQCNQSTAKDDNLWKIVTGSVR</sequence>
<reference evidence="8 9" key="1">
    <citation type="journal article" date="2011" name="Genome Res.">
        <title>Phylogeny-wide analysis of social amoeba genomes highlights ancient origins for complex intercellular communication.</title>
        <authorList>
            <person name="Heidel A.J."/>
            <person name="Lawal H.M."/>
            <person name="Felder M."/>
            <person name="Schilde C."/>
            <person name="Helps N.R."/>
            <person name="Tunggal B."/>
            <person name="Rivero F."/>
            <person name="John U."/>
            <person name="Schleicher M."/>
            <person name="Eichinger L."/>
            <person name="Platzer M."/>
            <person name="Noegel A.A."/>
            <person name="Schaap P."/>
            <person name="Gloeckner G."/>
        </authorList>
    </citation>
    <scope>NUCLEOTIDE SEQUENCE [LARGE SCALE GENOMIC DNA]</scope>
    <source>
        <strain evidence="9">ATCC 26659 / Pp 5 / PN500</strain>
    </source>
</reference>
<keyword evidence="9" id="KW-1185">Reference proteome</keyword>
<feature type="disulfide bond" evidence="5">
    <location>
        <begin position="577"/>
        <end position="586"/>
    </location>
</feature>
<dbReference type="GeneID" id="31356311"/>
<dbReference type="Gene3D" id="2.60.40.10">
    <property type="entry name" value="Immunoglobulins"/>
    <property type="match status" value="1"/>
</dbReference>
<dbReference type="PROSITE" id="PS00010">
    <property type="entry name" value="ASX_HYDROXYL"/>
    <property type="match status" value="1"/>
</dbReference>
<dbReference type="Pfam" id="PF01833">
    <property type="entry name" value="TIG"/>
    <property type="match status" value="2"/>
</dbReference>
<dbReference type="Pfam" id="PF07645">
    <property type="entry name" value="EGF_CA"/>
    <property type="match status" value="1"/>
</dbReference>
<dbReference type="InterPro" id="IPR054484">
    <property type="entry name" value="ComC_SSD"/>
</dbReference>
<comment type="caution">
    <text evidence="8">The sequence shown here is derived from an EMBL/GenBank/DDBJ whole genome shotgun (WGS) entry which is preliminary data.</text>
</comment>
<dbReference type="PROSITE" id="PS01187">
    <property type="entry name" value="EGF_CA"/>
    <property type="match status" value="1"/>
</dbReference>
<dbReference type="FunFam" id="2.10.25.10:FF:000038">
    <property type="entry name" value="Fibrillin 2"/>
    <property type="match status" value="1"/>
</dbReference>
<evidence type="ECO:0000256" key="1">
    <source>
        <dbReference type="ARBA" id="ARBA00022536"/>
    </source>
</evidence>
<dbReference type="PROSITE" id="PS01186">
    <property type="entry name" value="EGF_2"/>
    <property type="match status" value="3"/>
</dbReference>
<organism evidence="8 9">
    <name type="scientific">Heterostelium pallidum (strain ATCC 26659 / Pp 5 / PN500)</name>
    <name type="common">Cellular slime mold</name>
    <name type="synonym">Polysphondylium pallidum</name>
    <dbReference type="NCBI Taxonomy" id="670386"/>
    <lineage>
        <taxon>Eukaryota</taxon>
        <taxon>Amoebozoa</taxon>
        <taxon>Evosea</taxon>
        <taxon>Eumycetozoa</taxon>
        <taxon>Dictyostelia</taxon>
        <taxon>Acytosteliales</taxon>
        <taxon>Acytosteliaceae</taxon>
        <taxon>Heterostelium</taxon>
    </lineage>
</organism>
<feature type="signal peptide" evidence="6">
    <location>
        <begin position="1"/>
        <end position="17"/>
    </location>
</feature>
<feature type="domain" description="EGF-like" evidence="7">
    <location>
        <begin position="555"/>
        <end position="587"/>
    </location>
</feature>
<evidence type="ECO:0000313" key="9">
    <source>
        <dbReference type="Proteomes" id="UP000001396"/>
    </source>
</evidence>
<keyword evidence="1 5" id="KW-0245">EGF-like domain</keyword>
<keyword evidence="4 5" id="KW-1015">Disulfide bond</keyword>
<evidence type="ECO:0000256" key="6">
    <source>
        <dbReference type="SAM" id="SignalP"/>
    </source>
</evidence>
<evidence type="ECO:0000259" key="7">
    <source>
        <dbReference type="PROSITE" id="PS50026"/>
    </source>
</evidence>
<dbReference type="CDD" id="cd00054">
    <property type="entry name" value="EGF_CA"/>
    <property type="match status" value="2"/>
</dbReference>
<dbReference type="SUPFAM" id="SSF57196">
    <property type="entry name" value="EGF/Laminin"/>
    <property type="match status" value="1"/>
</dbReference>
<evidence type="ECO:0000256" key="5">
    <source>
        <dbReference type="PROSITE-ProRule" id="PRU00076"/>
    </source>
</evidence>